<protein>
    <submittedName>
        <fullName evidence="8">Phosphate-import permease protein PhnE</fullName>
    </submittedName>
</protein>
<evidence type="ECO:0000256" key="1">
    <source>
        <dbReference type="ARBA" id="ARBA00004651"/>
    </source>
</evidence>
<evidence type="ECO:0000256" key="7">
    <source>
        <dbReference type="SAM" id="Phobius"/>
    </source>
</evidence>
<evidence type="ECO:0000256" key="2">
    <source>
        <dbReference type="ARBA" id="ARBA00022448"/>
    </source>
</evidence>
<dbReference type="KEGG" id="hco:LOKO_03625"/>
<evidence type="ECO:0000256" key="3">
    <source>
        <dbReference type="ARBA" id="ARBA00022475"/>
    </source>
</evidence>
<keyword evidence="9" id="KW-1185">Reference proteome</keyword>
<accession>A0A0X8HHH9</accession>
<dbReference type="PANTHER" id="PTHR30043">
    <property type="entry name" value="PHOSPHONATES TRANSPORT SYSTEM PERMEASE PROTEIN"/>
    <property type="match status" value="1"/>
</dbReference>
<name>A0A0X8HHH9_9GAMM</name>
<keyword evidence="5 7" id="KW-1133">Transmembrane helix</keyword>
<dbReference type="RefSeq" id="WP_235588899.1">
    <property type="nucleotide sequence ID" value="NZ_CP014226.1"/>
</dbReference>
<evidence type="ECO:0000256" key="5">
    <source>
        <dbReference type="ARBA" id="ARBA00022989"/>
    </source>
</evidence>
<dbReference type="STRING" id="507626.LOKO_03625"/>
<feature type="transmembrane region" description="Helical" evidence="7">
    <location>
        <begin position="47"/>
        <end position="64"/>
    </location>
</feature>
<dbReference type="EMBL" id="CP014226">
    <property type="protein sequence ID" value="AMD02665.1"/>
    <property type="molecule type" value="Genomic_DNA"/>
</dbReference>
<dbReference type="PATRIC" id="fig|507626.3.peg.3626"/>
<sequence>MSSTSRPKDRWDINIRESTVLGLVGAGGIGLQLNSAINSLAWNQVSVIFLMIFVTVLASEWVSARVRHAII</sequence>
<evidence type="ECO:0000313" key="9">
    <source>
        <dbReference type="Proteomes" id="UP000063387"/>
    </source>
</evidence>
<feature type="transmembrane region" description="Helical" evidence="7">
    <location>
        <begin position="20"/>
        <end position="41"/>
    </location>
</feature>
<evidence type="ECO:0000256" key="6">
    <source>
        <dbReference type="ARBA" id="ARBA00023136"/>
    </source>
</evidence>
<keyword evidence="3" id="KW-1003">Cell membrane</keyword>
<dbReference type="PANTHER" id="PTHR30043:SF1">
    <property type="entry name" value="ABC TRANSPORT SYSTEM PERMEASE PROTEIN P69"/>
    <property type="match status" value="1"/>
</dbReference>
<dbReference type="GO" id="GO:0005886">
    <property type="term" value="C:plasma membrane"/>
    <property type="evidence" value="ECO:0007669"/>
    <property type="project" value="UniProtKB-SubCell"/>
</dbReference>
<gene>
    <name evidence="8" type="primary">phnE_3</name>
    <name evidence="8" type="ORF">LOKO_03625</name>
</gene>
<reference evidence="8 9" key="1">
    <citation type="journal article" date="2016" name="Genome Announc.">
        <title>Draft Genome Sequence of 'Halomonas chromatireducens' Strain AGD 8-3, a Haloalkaliphilic Chromate- and Selenite-Reducing Gammaproteobacterium.</title>
        <authorList>
            <person name="Sharko F.S."/>
            <person name="Shapovalova A.A."/>
            <person name="Tsygankova S.V."/>
            <person name="Komova A.V."/>
            <person name="Boulygina E.S."/>
            <person name="Teslyuk A.B."/>
            <person name="Gotovtsev P.M."/>
            <person name="Namsaraev Z.B."/>
            <person name="Khijniak T.V."/>
            <person name="Nedoluzhko A.V."/>
            <person name="Vasilov R.G."/>
        </authorList>
    </citation>
    <scope>NUCLEOTIDE SEQUENCE [LARGE SCALE GENOMIC DNA]</scope>
    <source>
        <strain evidence="8 9">AGD 8-3</strain>
    </source>
</reference>
<comment type="subcellular location">
    <subcellularLocation>
        <location evidence="1">Cell membrane</location>
        <topology evidence="1">Multi-pass membrane protein</topology>
    </subcellularLocation>
</comment>
<dbReference type="InterPro" id="IPR035906">
    <property type="entry name" value="MetI-like_sf"/>
</dbReference>
<organism evidence="8 9">
    <name type="scientific">Halomonas chromatireducens</name>
    <dbReference type="NCBI Taxonomy" id="507626"/>
    <lineage>
        <taxon>Bacteria</taxon>
        <taxon>Pseudomonadati</taxon>
        <taxon>Pseudomonadota</taxon>
        <taxon>Gammaproteobacteria</taxon>
        <taxon>Oceanospirillales</taxon>
        <taxon>Halomonadaceae</taxon>
        <taxon>Halomonas</taxon>
    </lineage>
</organism>
<dbReference type="AlphaFoldDB" id="A0A0X8HHH9"/>
<keyword evidence="4 7" id="KW-0812">Transmembrane</keyword>
<dbReference type="Proteomes" id="UP000063387">
    <property type="component" value="Chromosome"/>
</dbReference>
<evidence type="ECO:0000313" key="8">
    <source>
        <dbReference type="EMBL" id="AMD02665.1"/>
    </source>
</evidence>
<evidence type="ECO:0000256" key="4">
    <source>
        <dbReference type="ARBA" id="ARBA00022692"/>
    </source>
</evidence>
<keyword evidence="6 7" id="KW-0472">Membrane</keyword>
<keyword evidence="2" id="KW-0813">Transport</keyword>
<dbReference type="SUPFAM" id="SSF161098">
    <property type="entry name" value="MetI-like"/>
    <property type="match status" value="1"/>
</dbReference>
<reference evidence="8 9" key="2">
    <citation type="submission" date="2016-02" db="EMBL/GenBank/DDBJ databases">
        <authorList>
            <person name="Wen L."/>
            <person name="He K."/>
            <person name="Yang H."/>
        </authorList>
    </citation>
    <scope>NUCLEOTIDE SEQUENCE [LARGE SCALE GENOMIC DNA]</scope>
    <source>
        <strain evidence="8 9">AGD 8-3</strain>
    </source>
</reference>
<proteinExistence type="predicted"/>